<keyword evidence="1" id="KW-0472">Membrane</keyword>
<dbReference type="Proteomes" id="UP000004263">
    <property type="component" value="Unassembled WGS sequence"/>
</dbReference>
<dbReference type="PANTHER" id="PTHR10983:SF16">
    <property type="entry name" value="LYSOCARDIOLIPIN ACYLTRANSFERASE 1"/>
    <property type="match status" value="1"/>
</dbReference>
<name>Q1N183_9GAMM</name>
<gene>
    <name evidence="3" type="ORF">RED65_11525</name>
</gene>
<keyword evidence="1" id="KW-1133">Transmembrane helix</keyword>
<keyword evidence="1" id="KW-0812">Transmembrane</keyword>
<dbReference type="EMBL" id="AAQH01000011">
    <property type="protein sequence ID" value="EAT11968.1"/>
    <property type="molecule type" value="Genomic_DNA"/>
</dbReference>
<dbReference type="RefSeq" id="WP_007017432.1">
    <property type="nucleotide sequence ID" value="NZ_CH724113.1"/>
</dbReference>
<evidence type="ECO:0000259" key="2">
    <source>
        <dbReference type="SMART" id="SM00563"/>
    </source>
</evidence>
<protein>
    <recommendedName>
        <fullName evidence="2">Phospholipid/glycerol acyltransferase domain-containing protein</fullName>
    </recommendedName>
</protein>
<evidence type="ECO:0000256" key="1">
    <source>
        <dbReference type="SAM" id="Phobius"/>
    </source>
</evidence>
<sequence>MFNFLPAPIVGILASILLVSNTLIWASLLLFMAVIKLLLPIPFLRKYFDLLLIKIAEVWIAGNSFWMSLTQKTDWDVKGLGQLNYRGWYLVNANHQSWVDILVLQHVFNGKIPLLKFFLKQELIKVPVMGLCWWALDFPFMKRYSKEYLEKHPEMRGKDLETTRKSCEKFAQVPTSVMNFLEGTRFTPAKHDKQQSPYKNLLKPRAGGLAFALNAMGDKFQSILNVTIAYPEGIPSFWDFLCGKVHQVSVHIEELPVPQAFVSGDYNEDPEFRQQVQSWVGDLWQEKDKLLDTLNHPGQK</sequence>
<reference evidence="3 4" key="1">
    <citation type="submission" date="2006-03" db="EMBL/GenBank/DDBJ databases">
        <authorList>
            <person name="Pinhassi J."/>
            <person name="Pedros-Alio C."/>
            <person name="Ferriera S."/>
            <person name="Johnson J."/>
            <person name="Kravitz S."/>
            <person name="Halpern A."/>
            <person name="Remington K."/>
            <person name="Beeson K."/>
            <person name="Tran B."/>
            <person name="Rogers Y.-H."/>
            <person name="Friedman R."/>
            <person name="Venter J.C."/>
        </authorList>
    </citation>
    <scope>NUCLEOTIDE SEQUENCE [LARGE SCALE GENOMIC DNA]</scope>
    <source>
        <strain evidence="3 4">RED65</strain>
    </source>
</reference>
<dbReference type="SUPFAM" id="SSF69593">
    <property type="entry name" value="Glycerol-3-phosphate (1)-acyltransferase"/>
    <property type="match status" value="1"/>
</dbReference>
<dbReference type="InterPro" id="IPR002123">
    <property type="entry name" value="Plipid/glycerol_acylTrfase"/>
</dbReference>
<feature type="transmembrane region" description="Helical" evidence="1">
    <location>
        <begin position="12"/>
        <end position="35"/>
    </location>
</feature>
<dbReference type="STRING" id="207949.RED65_11525"/>
<dbReference type="GO" id="GO:0016746">
    <property type="term" value="F:acyltransferase activity"/>
    <property type="evidence" value="ECO:0007669"/>
    <property type="project" value="InterPro"/>
</dbReference>
<accession>Q1N183</accession>
<dbReference type="NCBIfam" id="NF010621">
    <property type="entry name" value="PRK14014.1"/>
    <property type="match status" value="1"/>
</dbReference>
<dbReference type="SMART" id="SM00563">
    <property type="entry name" value="PlsC"/>
    <property type="match status" value="1"/>
</dbReference>
<dbReference type="HOGENOM" id="CLU_054727_0_0_6"/>
<evidence type="ECO:0000313" key="3">
    <source>
        <dbReference type="EMBL" id="EAT11968.1"/>
    </source>
</evidence>
<evidence type="ECO:0000313" key="4">
    <source>
        <dbReference type="Proteomes" id="UP000004263"/>
    </source>
</evidence>
<dbReference type="CDD" id="cd07990">
    <property type="entry name" value="LPLAT_LCLAT1-like"/>
    <property type="match status" value="1"/>
</dbReference>
<dbReference type="AlphaFoldDB" id="Q1N183"/>
<keyword evidence="4" id="KW-1185">Reference proteome</keyword>
<proteinExistence type="predicted"/>
<dbReference type="PANTHER" id="PTHR10983">
    <property type="entry name" value="1-ACYLGLYCEROL-3-PHOSPHATE ACYLTRANSFERASE-RELATED"/>
    <property type="match status" value="1"/>
</dbReference>
<comment type="caution">
    <text evidence="3">The sequence shown here is derived from an EMBL/GenBank/DDBJ whole genome shotgun (WGS) entry which is preliminary data.</text>
</comment>
<feature type="domain" description="Phospholipid/glycerol acyltransferase" evidence="2">
    <location>
        <begin position="89"/>
        <end position="231"/>
    </location>
</feature>
<dbReference type="Pfam" id="PF01553">
    <property type="entry name" value="Acyltransferase"/>
    <property type="match status" value="1"/>
</dbReference>
<dbReference type="OrthoDB" id="319710at2"/>
<organism evidence="3 4">
    <name type="scientific">Bermanella marisrubri</name>
    <dbReference type="NCBI Taxonomy" id="207949"/>
    <lineage>
        <taxon>Bacteria</taxon>
        <taxon>Pseudomonadati</taxon>
        <taxon>Pseudomonadota</taxon>
        <taxon>Gammaproteobacteria</taxon>
        <taxon>Oceanospirillales</taxon>
        <taxon>Oceanospirillaceae</taxon>
        <taxon>Bermanella</taxon>
    </lineage>
</organism>